<dbReference type="SUPFAM" id="SSF52317">
    <property type="entry name" value="Class I glutamine amidotransferase-like"/>
    <property type="match status" value="1"/>
</dbReference>
<accession>A0AAE9YYP5</accession>
<dbReference type="SUPFAM" id="SSF46689">
    <property type="entry name" value="Homeodomain-like"/>
    <property type="match status" value="2"/>
</dbReference>
<dbReference type="GO" id="GO:0043565">
    <property type="term" value="F:sequence-specific DNA binding"/>
    <property type="evidence" value="ECO:0007669"/>
    <property type="project" value="InterPro"/>
</dbReference>
<dbReference type="PANTHER" id="PTHR43280">
    <property type="entry name" value="ARAC-FAMILY TRANSCRIPTIONAL REGULATOR"/>
    <property type="match status" value="1"/>
</dbReference>
<keyword evidence="1" id="KW-0805">Transcription regulation</keyword>
<dbReference type="Pfam" id="PF01965">
    <property type="entry name" value="DJ-1_PfpI"/>
    <property type="match status" value="1"/>
</dbReference>
<dbReference type="Gene3D" id="3.40.50.880">
    <property type="match status" value="1"/>
</dbReference>
<dbReference type="AlphaFoldDB" id="A0AAE9YYP5"/>
<keyword evidence="2" id="KW-0238">DNA-binding</keyword>
<reference evidence="5 6" key="2">
    <citation type="journal article" date="2022" name="Mar. Drugs">
        <title>Bioassay-Guided Fractionation Leads to the Detection of Cholic Acid Generated by the Rare Thalassomonas sp.</title>
        <authorList>
            <person name="Pheiffer F."/>
            <person name="Schneider Y.K."/>
            <person name="Hansen E.H."/>
            <person name="Andersen J.H."/>
            <person name="Isaksson J."/>
            <person name="Busche T."/>
            <person name="R C."/>
            <person name="Kalinowski J."/>
            <person name="Zyl L.V."/>
            <person name="Trindade M."/>
        </authorList>
    </citation>
    <scope>NUCLEOTIDE SEQUENCE [LARGE SCALE GENOMIC DNA]</scope>
    <source>
        <strain evidence="5 6">XOM25</strain>
    </source>
</reference>
<dbReference type="EMBL" id="CP059733">
    <property type="protein sequence ID" value="WDE03666.1"/>
    <property type="molecule type" value="Genomic_DNA"/>
</dbReference>
<gene>
    <name evidence="5" type="ORF">SG34_020100</name>
</gene>
<dbReference type="InterPro" id="IPR009057">
    <property type="entry name" value="Homeodomain-like_sf"/>
</dbReference>
<dbReference type="Gene3D" id="1.10.10.60">
    <property type="entry name" value="Homeodomain-like"/>
    <property type="match status" value="2"/>
</dbReference>
<dbReference type="Pfam" id="PF12833">
    <property type="entry name" value="HTH_18"/>
    <property type="match status" value="1"/>
</dbReference>
<protein>
    <submittedName>
        <fullName evidence="5">Helix-turn-helix domain-containing protein</fullName>
    </submittedName>
</protein>
<organism evidence="5 6">
    <name type="scientific">Thalassomonas viridans</name>
    <dbReference type="NCBI Taxonomy" id="137584"/>
    <lineage>
        <taxon>Bacteria</taxon>
        <taxon>Pseudomonadati</taxon>
        <taxon>Pseudomonadota</taxon>
        <taxon>Gammaproteobacteria</taxon>
        <taxon>Alteromonadales</taxon>
        <taxon>Colwelliaceae</taxon>
        <taxon>Thalassomonas</taxon>
    </lineage>
</organism>
<dbReference type="InterPro" id="IPR002818">
    <property type="entry name" value="DJ-1/PfpI"/>
</dbReference>
<evidence type="ECO:0000313" key="5">
    <source>
        <dbReference type="EMBL" id="WDE03666.1"/>
    </source>
</evidence>
<dbReference type="KEGG" id="tvd:SG34_020100"/>
<evidence type="ECO:0000256" key="3">
    <source>
        <dbReference type="ARBA" id="ARBA00023163"/>
    </source>
</evidence>
<keyword evidence="3" id="KW-0804">Transcription</keyword>
<dbReference type="InterPro" id="IPR018060">
    <property type="entry name" value="HTH_AraC"/>
</dbReference>
<feature type="domain" description="HTH araC/xylS-type" evidence="4">
    <location>
        <begin position="233"/>
        <end position="331"/>
    </location>
</feature>
<evidence type="ECO:0000256" key="1">
    <source>
        <dbReference type="ARBA" id="ARBA00023015"/>
    </source>
</evidence>
<dbReference type="PROSITE" id="PS01124">
    <property type="entry name" value="HTH_ARAC_FAMILY_2"/>
    <property type="match status" value="1"/>
</dbReference>
<dbReference type="PANTHER" id="PTHR43280:SF28">
    <property type="entry name" value="HTH-TYPE TRANSCRIPTIONAL ACTIVATOR RHAS"/>
    <property type="match status" value="1"/>
</dbReference>
<evidence type="ECO:0000259" key="4">
    <source>
        <dbReference type="PROSITE" id="PS01124"/>
    </source>
</evidence>
<keyword evidence="6" id="KW-1185">Reference proteome</keyword>
<dbReference type="InterPro" id="IPR029062">
    <property type="entry name" value="Class_I_gatase-like"/>
</dbReference>
<name>A0AAE9YYP5_9GAMM</name>
<dbReference type="PRINTS" id="PR00032">
    <property type="entry name" value="HTHARAC"/>
</dbReference>
<dbReference type="InterPro" id="IPR020449">
    <property type="entry name" value="Tscrpt_reg_AraC-type_HTH"/>
</dbReference>
<sequence>MKNILIYTPKHAVAMSITLVKELCWVACAYAGEQAVIDQAGVEKRDEHFNPGEHVKLVSEDGLPVRCFSGNSISMDLSVEQIADIDAIFIGAFWGSPREMLQQSPKLLALLPLLAQKNIPVAAVSNGAFLLAQAGLLQDKMATIYPPNAAAFRQAYPGVKLYPQKAITDAGNLYCANGIASGCDLTVAIIEKLYGSGIARRISRDFLLGFNRDYTSVNLGFDGQKYHKDHQILTAQLWLEQHFCDEVNMQTLAVDMGMSPRNFSRRFKRATGDSPGLYLKRLRIEAAKELLRDSDLSVAEIVYRVGYSDISYFCRTFKDMSGCMPNAYRRQHFGREVKEQSV</sequence>
<dbReference type="Proteomes" id="UP000032352">
    <property type="component" value="Chromosome"/>
</dbReference>
<dbReference type="SMART" id="SM00342">
    <property type="entry name" value="HTH_ARAC"/>
    <property type="match status" value="1"/>
</dbReference>
<evidence type="ECO:0000313" key="6">
    <source>
        <dbReference type="Proteomes" id="UP000032352"/>
    </source>
</evidence>
<dbReference type="GO" id="GO:0003700">
    <property type="term" value="F:DNA-binding transcription factor activity"/>
    <property type="evidence" value="ECO:0007669"/>
    <property type="project" value="InterPro"/>
</dbReference>
<evidence type="ECO:0000256" key="2">
    <source>
        <dbReference type="ARBA" id="ARBA00023125"/>
    </source>
</evidence>
<reference evidence="5 6" key="1">
    <citation type="journal article" date="2015" name="Genome Announc.">
        <title>Draft Genome Sequences of Marine Isolates of Thalassomonas viridans and Thalassomonas actiniarum.</title>
        <authorList>
            <person name="Olonade I."/>
            <person name="van Zyl L.J."/>
            <person name="Trindade M."/>
        </authorList>
    </citation>
    <scope>NUCLEOTIDE SEQUENCE [LARGE SCALE GENOMIC DNA]</scope>
    <source>
        <strain evidence="5 6">XOM25</strain>
    </source>
</reference>
<proteinExistence type="predicted"/>
<dbReference type="RefSeq" id="WP_053046366.1">
    <property type="nucleotide sequence ID" value="NZ_CP059733.1"/>
</dbReference>